<dbReference type="Proteomes" id="UP001642483">
    <property type="component" value="Unassembled WGS sequence"/>
</dbReference>
<name>A0ABP0EZ49_CLALP</name>
<protein>
    <submittedName>
        <fullName evidence="1">Uncharacterized protein</fullName>
    </submittedName>
</protein>
<evidence type="ECO:0000313" key="1">
    <source>
        <dbReference type="EMBL" id="CAK8672759.1"/>
    </source>
</evidence>
<sequence length="149" mass="16646">MNPHVITQVLVTDGQACFNVTSGHSGSENDQIRTYVELTYNPLQTEGAFLTLPGIEMSYTDLILYDLLSHVSAEIITENTIRSEKALTETPWDFTCLQGLQSDPVFSNRDIRVFTSLYYFSLAIKCSCSGSTACHTTSLRGQNEFDQMQ</sequence>
<comment type="caution">
    <text evidence="1">The sequence shown here is derived from an EMBL/GenBank/DDBJ whole genome shotgun (WGS) entry which is preliminary data.</text>
</comment>
<organism evidence="1 2">
    <name type="scientific">Clavelina lepadiformis</name>
    <name type="common">Light-bulb sea squirt</name>
    <name type="synonym">Ascidia lepadiformis</name>
    <dbReference type="NCBI Taxonomy" id="159417"/>
    <lineage>
        <taxon>Eukaryota</taxon>
        <taxon>Metazoa</taxon>
        <taxon>Chordata</taxon>
        <taxon>Tunicata</taxon>
        <taxon>Ascidiacea</taxon>
        <taxon>Aplousobranchia</taxon>
        <taxon>Clavelinidae</taxon>
        <taxon>Clavelina</taxon>
    </lineage>
</organism>
<evidence type="ECO:0000313" key="2">
    <source>
        <dbReference type="Proteomes" id="UP001642483"/>
    </source>
</evidence>
<proteinExistence type="predicted"/>
<gene>
    <name evidence="1" type="ORF">CVLEPA_LOCUS2447</name>
</gene>
<dbReference type="EMBL" id="CAWYQH010000001">
    <property type="protein sequence ID" value="CAK8672759.1"/>
    <property type="molecule type" value="Genomic_DNA"/>
</dbReference>
<keyword evidence="2" id="KW-1185">Reference proteome</keyword>
<reference evidence="1 2" key="1">
    <citation type="submission" date="2024-02" db="EMBL/GenBank/DDBJ databases">
        <authorList>
            <person name="Daric V."/>
            <person name="Darras S."/>
        </authorList>
    </citation>
    <scope>NUCLEOTIDE SEQUENCE [LARGE SCALE GENOMIC DNA]</scope>
</reference>
<accession>A0ABP0EZ49</accession>